<dbReference type="PANTHER" id="PTHR46558:SF11">
    <property type="entry name" value="HTH-TYPE TRANSCRIPTIONAL REGULATOR XRE"/>
    <property type="match status" value="1"/>
</dbReference>
<dbReference type="Pfam" id="PF01381">
    <property type="entry name" value="HTH_3"/>
    <property type="match status" value="1"/>
</dbReference>
<evidence type="ECO:0000313" key="4">
    <source>
        <dbReference type="Proteomes" id="UP001197770"/>
    </source>
</evidence>
<protein>
    <submittedName>
        <fullName evidence="3">Helix-turn-helix domain-containing protein</fullName>
    </submittedName>
</protein>
<dbReference type="EMBL" id="JAJGMW010000003">
    <property type="protein sequence ID" value="MCC4211709.1"/>
    <property type="molecule type" value="Genomic_DNA"/>
</dbReference>
<keyword evidence="4" id="KW-1185">Reference proteome</keyword>
<dbReference type="SMART" id="SM00530">
    <property type="entry name" value="HTH_XRE"/>
    <property type="match status" value="1"/>
</dbReference>
<proteinExistence type="predicted"/>
<dbReference type="Gene3D" id="1.10.260.40">
    <property type="entry name" value="lambda repressor-like DNA-binding domains"/>
    <property type="match status" value="1"/>
</dbReference>
<dbReference type="Proteomes" id="UP001197770">
    <property type="component" value="Unassembled WGS sequence"/>
</dbReference>
<dbReference type="InterPro" id="IPR001387">
    <property type="entry name" value="Cro/C1-type_HTH"/>
</dbReference>
<accession>A0ABS8GNZ4</accession>
<dbReference type="RefSeq" id="WP_228228819.1">
    <property type="nucleotide sequence ID" value="NZ_JAJGMW010000003.1"/>
</dbReference>
<reference evidence="3 4" key="1">
    <citation type="submission" date="2021-11" db="EMBL/GenBank/DDBJ databases">
        <title>Seasonal and diel survey of microbial diversity of the Tyrrhenian coast.</title>
        <authorList>
            <person name="Gattoni G."/>
            <person name="Corral P."/>
        </authorList>
    </citation>
    <scope>NUCLEOTIDE SEQUENCE [LARGE SCALE GENOMIC DNA]</scope>
    <source>
        <strain evidence="3 4">Mr9</strain>
    </source>
</reference>
<dbReference type="CDD" id="cd00093">
    <property type="entry name" value="HTH_XRE"/>
    <property type="match status" value="1"/>
</dbReference>
<evidence type="ECO:0000259" key="2">
    <source>
        <dbReference type="PROSITE" id="PS50943"/>
    </source>
</evidence>
<feature type="domain" description="HTH cro/C1-type" evidence="2">
    <location>
        <begin position="8"/>
        <end position="62"/>
    </location>
</feature>
<comment type="caution">
    <text evidence="3">The sequence shown here is derived from an EMBL/GenBank/DDBJ whole genome shotgun (WGS) entry which is preliminary data.</text>
</comment>
<sequence>MSEYREIFRAIRKKNKLSQEEFGEALGVSRSAIGQVELGKNNMSGDMAIKISEKFGVSIEHLLSRDLTGVLSDLDIDQVIPNEFDVWENLDFHAESGYILHAIDKIEVAKILIDKFRKDKKLKAEPLIYDTISANNNLESLKQQFLKESNGFQQNPKFVYKLKKLIDACLQAIYIDLFNTVGMGYDGWNEYYKSSPRFNNKK</sequence>
<name>A0ABS8GNZ4_9FLAO</name>
<organism evidence="3 4">
    <name type="scientific">Leeuwenhoekiella parthenopeia</name>
    <dbReference type="NCBI Taxonomy" id="2890320"/>
    <lineage>
        <taxon>Bacteria</taxon>
        <taxon>Pseudomonadati</taxon>
        <taxon>Bacteroidota</taxon>
        <taxon>Flavobacteriia</taxon>
        <taxon>Flavobacteriales</taxon>
        <taxon>Flavobacteriaceae</taxon>
        <taxon>Leeuwenhoekiella</taxon>
    </lineage>
</organism>
<evidence type="ECO:0000313" key="3">
    <source>
        <dbReference type="EMBL" id="MCC4211709.1"/>
    </source>
</evidence>
<dbReference type="InterPro" id="IPR010982">
    <property type="entry name" value="Lambda_DNA-bd_dom_sf"/>
</dbReference>
<dbReference type="PROSITE" id="PS50943">
    <property type="entry name" value="HTH_CROC1"/>
    <property type="match status" value="1"/>
</dbReference>
<dbReference type="SUPFAM" id="SSF47413">
    <property type="entry name" value="lambda repressor-like DNA-binding domains"/>
    <property type="match status" value="1"/>
</dbReference>
<evidence type="ECO:0000256" key="1">
    <source>
        <dbReference type="ARBA" id="ARBA00023125"/>
    </source>
</evidence>
<gene>
    <name evidence="3" type="ORF">LLW17_03180</name>
</gene>
<keyword evidence="1" id="KW-0238">DNA-binding</keyword>
<dbReference type="PANTHER" id="PTHR46558">
    <property type="entry name" value="TRACRIPTIONAL REGULATORY PROTEIN-RELATED-RELATED"/>
    <property type="match status" value="1"/>
</dbReference>